<protein>
    <submittedName>
        <fullName evidence="1">Uncharacterized protein</fullName>
    </submittedName>
</protein>
<organism evidence="1 2">
    <name type="scientific">Thanatephorus cucumeris (strain AG1-IA)</name>
    <name type="common">Rice sheath blight fungus</name>
    <name type="synonym">Rhizoctonia solani</name>
    <dbReference type="NCBI Taxonomy" id="983506"/>
    <lineage>
        <taxon>Eukaryota</taxon>
        <taxon>Fungi</taxon>
        <taxon>Dikarya</taxon>
        <taxon>Basidiomycota</taxon>
        <taxon>Agaricomycotina</taxon>
        <taxon>Agaricomycetes</taxon>
        <taxon>Cantharellales</taxon>
        <taxon>Ceratobasidiaceae</taxon>
        <taxon>Rhizoctonia</taxon>
        <taxon>Rhizoctonia solani AG-1</taxon>
    </lineage>
</organism>
<reference evidence="1 2" key="1">
    <citation type="journal article" date="2013" name="Nat. Commun.">
        <title>The evolution and pathogenic mechanisms of the rice sheath blight pathogen.</title>
        <authorList>
            <person name="Zheng A."/>
            <person name="Lin R."/>
            <person name="Xu L."/>
            <person name="Qin P."/>
            <person name="Tang C."/>
            <person name="Ai P."/>
            <person name="Zhang D."/>
            <person name="Liu Y."/>
            <person name="Sun Z."/>
            <person name="Feng H."/>
            <person name="Wang Y."/>
            <person name="Chen Y."/>
            <person name="Liang X."/>
            <person name="Fu R."/>
            <person name="Li Q."/>
            <person name="Zhang J."/>
            <person name="Yu X."/>
            <person name="Xie Z."/>
            <person name="Ding L."/>
            <person name="Guan P."/>
            <person name="Tang J."/>
            <person name="Liang Y."/>
            <person name="Wang S."/>
            <person name="Deng Q."/>
            <person name="Li S."/>
            <person name="Zhu J."/>
            <person name="Wang L."/>
            <person name="Liu H."/>
            <person name="Li P."/>
        </authorList>
    </citation>
    <scope>NUCLEOTIDE SEQUENCE [LARGE SCALE GENOMIC DNA]</scope>
    <source>
        <strain evidence="2">AG-1 IA</strain>
    </source>
</reference>
<evidence type="ECO:0000313" key="1">
    <source>
        <dbReference type="EMBL" id="ELU40165.1"/>
    </source>
</evidence>
<sequence length="104" mass="11549">MKVLEETVEFWRDWDEAALIYQPGPWSLSAPFVGIGRALNTLVAPNLAAGCSVDGPSAYFYSEIRNLPRMISGTTLTICNLLSRHVCNLCPQRILQLPQGRICL</sequence>
<gene>
    <name evidence="1" type="ORF">AG1IA_05805</name>
</gene>
<accession>L8WQ80</accession>
<dbReference type="HOGENOM" id="CLU_2251862_0_0_1"/>
<comment type="caution">
    <text evidence="1">The sequence shown here is derived from an EMBL/GenBank/DDBJ whole genome shotgun (WGS) entry which is preliminary data.</text>
</comment>
<name>L8WQ80_THACA</name>
<dbReference type="EMBL" id="AFRT01001502">
    <property type="protein sequence ID" value="ELU40165.1"/>
    <property type="molecule type" value="Genomic_DNA"/>
</dbReference>
<dbReference type="AlphaFoldDB" id="L8WQ80"/>
<keyword evidence="2" id="KW-1185">Reference proteome</keyword>
<proteinExistence type="predicted"/>
<dbReference type="Proteomes" id="UP000011668">
    <property type="component" value="Unassembled WGS sequence"/>
</dbReference>
<evidence type="ECO:0000313" key="2">
    <source>
        <dbReference type="Proteomes" id="UP000011668"/>
    </source>
</evidence>